<dbReference type="Gene3D" id="3.40.525.10">
    <property type="entry name" value="CRAL-TRIO lipid binding domain"/>
    <property type="match status" value="1"/>
</dbReference>
<dbReference type="InterPro" id="IPR053012">
    <property type="entry name" value="ER-organelle_contact"/>
</dbReference>
<dbReference type="SMART" id="SM00516">
    <property type="entry name" value="SEC14"/>
    <property type="match status" value="1"/>
</dbReference>
<gene>
    <name evidence="2" type="primary">LOC113788792</name>
</gene>
<dbReference type="Proteomes" id="UP000515146">
    <property type="component" value="Unplaced"/>
</dbReference>
<dbReference type="KEGG" id="dpte:113788792"/>
<dbReference type="SUPFAM" id="SSF52087">
    <property type="entry name" value="CRAL/TRIO domain"/>
    <property type="match status" value="1"/>
</dbReference>
<keyword evidence="1" id="KW-1185">Reference proteome</keyword>
<dbReference type="InterPro" id="IPR036865">
    <property type="entry name" value="CRAL-TRIO_dom_sf"/>
</dbReference>
<dbReference type="Pfam" id="PF00650">
    <property type="entry name" value="CRAL_TRIO"/>
    <property type="match status" value="1"/>
</dbReference>
<organism evidence="1 2">
    <name type="scientific">Dermatophagoides pteronyssinus</name>
    <name type="common">European house dust mite</name>
    <dbReference type="NCBI Taxonomy" id="6956"/>
    <lineage>
        <taxon>Eukaryota</taxon>
        <taxon>Metazoa</taxon>
        <taxon>Ecdysozoa</taxon>
        <taxon>Arthropoda</taxon>
        <taxon>Chelicerata</taxon>
        <taxon>Arachnida</taxon>
        <taxon>Acari</taxon>
        <taxon>Acariformes</taxon>
        <taxon>Sarcoptiformes</taxon>
        <taxon>Astigmata</taxon>
        <taxon>Psoroptidia</taxon>
        <taxon>Analgoidea</taxon>
        <taxon>Pyroglyphidae</taxon>
        <taxon>Dermatophagoidinae</taxon>
        <taxon>Dermatophagoides</taxon>
    </lineage>
</organism>
<dbReference type="InterPro" id="IPR001251">
    <property type="entry name" value="CRAL-TRIO_dom"/>
</dbReference>
<dbReference type="InParanoid" id="A0A6P6XM97"/>
<evidence type="ECO:0000313" key="1">
    <source>
        <dbReference type="Proteomes" id="UP000515146"/>
    </source>
</evidence>
<accession>A0A6P6XM97</accession>
<sequence>MALPPPNEEILKKIERLRQRFEKELEQNKNDYHPVDIERVRTEQWQVERFAADDIYTMDDDDGPFQALLNALKWKKQFNVHDRTEKSFPKEFFELNEVEIHGRDMDGHLIQWEATRNQRKFKELETVVREFIAFCLERLDRSAGRDGFIYVTDNGGAGLANVDMDINRFKIAAIEHYPMGLRKMYVVDLPWLLNGIMSMILAFMSPRLRALVHYCKKTELPKFIDIKDIPERLNGKRDKRSYPSDSPPMEQMTELGLDEKFLDSFYKLYKLERHPIIK</sequence>
<dbReference type="GO" id="GO:0140284">
    <property type="term" value="C:endoplasmic reticulum-endosome membrane contact site"/>
    <property type="evidence" value="ECO:0007669"/>
    <property type="project" value="TreeGrafter"/>
</dbReference>
<proteinExistence type="predicted"/>
<dbReference type="OrthoDB" id="6504392at2759"/>
<name>A0A6P6XM97_DERPT</name>
<protein>
    <submittedName>
        <fullName evidence="2">Motile sperm domain-containing protein 2-like</fullName>
    </submittedName>
</protein>
<dbReference type="AlphaFoldDB" id="A0A6P6XM97"/>
<dbReference type="RefSeq" id="XP_027194046.1">
    <property type="nucleotide sequence ID" value="XM_027338245.1"/>
</dbReference>
<dbReference type="PANTHER" id="PTHR46384">
    <property type="entry name" value="MOTILE SPERM DOMAIN-CONTAINING PROTEIN 2"/>
    <property type="match status" value="1"/>
</dbReference>
<dbReference type="PANTHER" id="PTHR46384:SF1">
    <property type="entry name" value="MOTILE SPERM DOMAIN-CONTAINING PROTEIN 2"/>
    <property type="match status" value="1"/>
</dbReference>
<dbReference type="PROSITE" id="PS50191">
    <property type="entry name" value="CRAL_TRIO"/>
    <property type="match status" value="1"/>
</dbReference>
<dbReference type="CDD" id="cd00170">
    <property type="entry name" value="SEC14"/>
    <property type="match status" value="1"/>
</dbReference>
<dbReference type="GO" id="GO:0012505">
    <property type="term" value="C:endomembrane system"/>
    <property type="evidence" value="ECO:0007669"/>
    <property type="project" value="TreeGrafter"/>
</dbReference>
<dbReference type="OMA" id="RNQRKFK"/>
<reference evidence="2" key="1">
    <citation type="submission" date="2025-08" db="UniProtKB">
        <authorList>
            <consortium name="RefSeq"/>
        </authorList>
    </citation>
    <scope>IDENTIFICATION</scope>
    <source>
        <strain evidence="2">Airmid</strain>
    </source>
</reference>
<evidence type="ECO:0000313" key="2">
    <source>
        <dbReference type="RefSeq" id="XP_027194046.1"/>
    </source>
</evidence>